<dbReference type="STRING" id="1588748.HMPREF3182_00297"/>
<name>A0A134CL20_9FIRM</name>
<sequence>MYIRYLLVYFHYAPILEDYDKKNVFDIEEYIKRKGKVKLNRNTVIAKL</sequence>
<evidence type="ECO:0000313" key="1">
    <source>
        <dbReference type="EMBL" id="KXB92827.1"/>
    </source>
</evidence>
<dbReference type="Proteomes" id="UP000070160">
    <property type="component" value="Unassembled WGS sequence"/>
</dbReference>
<accession>A0A134CL20</accession>
<comment type="caution">
    <text evidence="1">The sequence shown here is derived from an EMBL/GenBank/DDBJ whole genome shotgun (WGS) entry which is preliminary data.</text>
</comment>
<dbReference type="AlphaFoldDB" id="A0A134CL20"/>
<dbReference type="EMBL" id="LSDT01000005">
    <property type="protein sequence ID" value="KXB92827.1"/>
    <property type="molecule type" value="Genomic_DNA"/>
</dbReference>
<protein>
    <submittedName>
        <fullName evidence="1">Uncharacterized protein</fullName>
    </submittedName>
</protein>
<organism evidence="1 2">
    <name type="scientific">Megasphaera hutchinsoni</name>
    <dbReference type="NCBI Taxonomy" id="1588748"/>
    <lineage>
        <taxon>Bacteria</taxon>
        <taxon>Bacillati</taxon>
        <taxon>Bacillota</taxon>
        <taxon>Negativicutes</taxon>
        <taxon>Veillonellales</taxon>
        <taxon>Veillonellaceae</taxon>
        <taxon>Megasphaera</taxon>
    </lineage>
</organism>
<keyword evidence="2" id="KW-1185">Reference proteome</keyword>
<reference evidence="2" key="1">
    <citation type="submission" date="2016-01" db="EMBL/GenBank/DDBJ databases">
        <authorList>
            <person name="Mitreva M."/>
            <person name="Pepin K.H."/>
            <person name="Mihindukulasuriya K.A."/>
            <person name="Fulton R."/>
            <person name="Fronick C."/>
            <person name="O'Laughlin M."/>
            <person name="Miner T."/>
            <person name="Herter B."/>
            <person name="Rosa B.A."/>
            <person name="Cordes M."/>
            <person name="Tomlinson C."/>
            <person name="Wollam A."/>
            <person name="Palsikar V.B."/>
            <person name="Mardis E.R."/>
            <person name="Wilson R.K."/>
        </authorList>
    </citation>
    <scope>NUCLEOTIDE SEQUENCE [LARGE SCALE GENOMIC DNA]</scope>
    <source>
        <strain evidence="2">KA00182</strain>
    </source>
</reference>
<evidence type="ECO:0000313" key="2">
    <source>
        <dbReference type="Proteomes" id="UP000070160"/>
    </source>
</evidence>
<dbReference type="PATRIC" id="fig|1588748.3.peg.287"/>
<gene>
    <name evidence="1" type="ORF">HMPREF3182_00297</name>
</gene>
<proteinExistence type="predicted"/>